<evidence type="ECO:0000256" key="2">
    <source>
        <dbReference type="SAM" id="Phobius"/>
    </source>
</evidence>
<dbReference type="Pfam" id="PF00059">
    <property type="entry name" value="Lectin_C"/>
    <property type="match status" value="1"/>
</dbReference>
<sequence>MAGKTYTNADVFSVHSQIAMTEKMEAATSTADDLHPKTSKIQDIQEKWLTESQRVRRIYPWVAAGFMAMCILQVGLNIFLRLHGMGSTEADKLKADIDSMTSVKSAEIEHLKVQLNNLTTVKSAEIEDLKAELGNLTLVKSAEIEDLKAKLRNLTLTRLCQKKGTCEGWVAYRSRSYYVSAEKKPWFESRQDCTERGADLAIVNNEDEQKFLHSLRETAWIGLSDQETDTLFYWVDGTTVFTAFWGVNEPTFSPDKLCVIISRHYAHENSWFGKPCELAFHWICEKKGSKA</sequence>
<reference evidence="4 5" key="1">
    <citation type="submission" date="2024-09" db="EMBL/GenBank/DDBJ databases">
        <title>A chromosome-level genome assembly of Gray's grenadier anchovy, Coilia grayii.</title>
        <authorList>
            <person name="Fu Z."/>
        </authorList>
    </citation>
    <scope>NUCLEOTIDE SEQUENCE [LARGE SCALE GENOMIC DNA]</scope>
    <source>
        <strain evidence="4">G4</strain>
        <tissue evidence="4">Muscle</tissue>
    </source>
</reference>
<comment type="caution">
    <text evidence="4">The sequence shown here is derived from an EMBL/GenBank/DDBJ whole genome shotgun (WGS) entry which is preliminary data.</text>
</comment>
<dbReference type="InterPro" id="IPR016186">
    <property type="entry name" value="C-type_lectin-like/link_sf"/>
</dbReference>
<evidence type="ECO:0000259" key="3">
    <source>
        <dbReference type="PROSITE" id="PS50041"/>
    </source>
</evidence>
<evidence type="ECO:0000313" key="4">
    <source>
        <dbReference type="EMBL" id="KAL2084853.1"/>
    </source>
</evidence>
<keyword evidence="5" id="KW-1185">Reference proteome</keyword>
<dbReference type="SMART" id="SM00034">
    <property type="entry name" value="CLECT"/>
    <property type="match status" value="1"/>
</dbReference>
<proteinExistence type="predicted"/>
<keyword evidence="2" id="KW-1133">Transmembrane helix</keyword>
<dbReference type="InterPro" id="IPR033989">
    <property type="entry name" value="CD209-like_CTLD"/>
</dbReference>
<dbReference type="AlphaFoldDB" id="A0ABD1JCG9"/>
<dbReference type="InterPro" id="IPR050111">
    <property type="entry name" value="C-type_lectin/snaclec_domain"/>
</dbReference>
<dbReference type="InterPro" id="IPR001304">
    <property type="entry name" value="C-type_lectin-like"/>
</dbReference>
<keyword evidence="2" id="KW-0472">Membrane</keyword>
<dbReference type="PANTHER" id="PTHR22803">
    <property type="entry name" value="MANNOSE, PHOSPHOLIPASE, LECTIN RECEPTOR RELATED"/>
    <property type="match status" value="1"/>
</dbReference>
<keyword evidence="2" id="KW-0812">Transmembrane</keyword>
<dbReference type="Gene3D" id="3.10.100.10">
    <property type="entry name" value="Mannose-Binding Protein A, subunit A"/>
    <property type="match status" value="1"/>
</dbReference>
<protein>
    <recommendedName>
        <fullName evidence="3">C-type lectin domain-containing protein</fullName>
    </recommendedName>
</protein>
<accession>A0ABD1JCG9</accession>
<feature type="domain" description="C-type lectin" evidence="3">
    <location>
        <begin position="172"/>
        <end position="285"/>
    </location>
</feature>
<dbReference type="SUPFAM" id="SSF56436">
    <property type="entry name" value="C-type lectin-like"/>
    <property type="match status" value="1"/>
</dbReference>
<dbReference type="EMBL" id="JBHFQA010000017">
    <property type="protein sequence ID" value="KAL2084853.1"/>
    <property type="molecule type" value="Genomic_DNA"/>
</dbReference>
<evidence type="ECO:0000256" key="1">
    <source>
        <dbReference type="ARBA" id="ARBA00022734"/>
    </source>
</evidence>
<feature type="transmembrane region" description="Helical" evidence="2">
    <location>
        <begin position="58"/>
        <end position="80"/>
    </location>
</feature>
<name>A0ABD1JCG9_9TELE</name>
<organism evidence="4 5">
    <name type="scientific">Coilia grayii</name>
    <name type="common">Gray's grenadier anchovy</name>
    <dbReference type="NCBI Taxonomy" id="363190"/>
    <lineage>
        <taxon>Eukaryota</taxon>
        <taxon>Metazoa</taxon>
        <taxon>Chordata</taxon>
        <taxon>Craniata</taxon>
        <taxon>Vertebrata</taxon>
        <taxon>Euteleostomi</taxon>
        <taxon>Actinopterygii</taxon>
        <taxon>Neopterygii</taxon>
        <taxon>Teleostei</taxon>
        <taxon>Clupei</taxon>
        <taxon>Clupeiformes</taxon>
        <taxon>Clupeoidei</taxon>
        <taxon>Engraulidae</taxon>
        <taxon>Coilinae</taxon>
        <taxon>Coilia</taxon>
    </lineage>
</organism>
<dbReference type="CDD" id="cd03590">
    <property type="entry name" value="CLECT_DC-SIGN_like"/>
    <property type="match status" value="1"/>
</dbReference>
<keyword evidence="1" id="KW-0430">Lectin</keyword>
<evidence type="ECO:0000313" key="5">
    <source>
        <dbReference type="Proteomes" id="UP001591681"/>
    </source>
</evidence>
<dbReference type="Proteomes" id="UP001591681">
    <property type="component" value="Unassembled WGS sequence"/>
</dbReference>
<gene>
    <name evidence="4" type="ORF">ACEWY4_020371</name>
</gene>
<dbReference type="PROSITE" id="PS50041">
    <property type="entry name" value="C_TYPE_LECTIN_2"/>
    <property type="match status" value="1"/>
</dbReference>
<dbReference type="GO" id="GO:0030246">
    <property type="term" value="F:carbohydrate binding"/>
    <property type="evidence" value="ECO:0007669"/>
    <property type="project" value="UniProtKB-KW"/>
</dbReference>
<dbReference type="InterPro" id="IPR016187">
    <property type="entry name" value="CTDL_fold"/>
</dbReference>